<evidence type="ECO:0000313" key="5">
    <source>
        <dbReference type="WBParaSite" id="HNAJ_0000639501-mRNA-1"/>
    </source>
</evidence>
<evidence type="ECO:0000256" key="1">
    <source>
        <dbReference type="SAM" id="MobiDB-lite"/>
    </source>
</evidence>
<reference evidence="3 4" key="2">
    <citation type="submission" date="2018-11" db="EMBL/GenBank/DDBJ databases">
        <authorList>
            <consortium name="Pathogen Informatics"/>
        </authorList>
    </citation>
    <scope>NUCLEOTIDE SEQUENCE [LARGE SCALE GENOMIC DNA]</scope>
</reference>
<gene>
    <name evidence="3" type="ORF">HNAJ_LOCUS6391</name>
</gene>
<keyword evidence="2" id="KW-1133">Transmembrane helix</keyword>
<evidence type="ECO:0000313" key="3">
    <source>
        <dbReference type="EMBL" id="VDO02251.1"/>
    </source>
</evidence>
<feature type="compositionally biased region" description="Basic and acidic residues" evidence="1">
    <location>
        <begin position="101"/>
        <end position="117"/>
    </location>
</feature>
<evidence type="ECO:0000256" key="2">
    <source>
        <dbReference type="SAM" id="Phobius"/>
    </source>
</evidence>
<protein>
    <submittedName>
        <fullName evidence="5">Bravo_FIGEY domain-containing protein</fullName>
    </submittedName>
</protein>
<reference evidence="5" key="1">
    <citation type="submission" date="2017-02" db="UniProtKB">
        <authorList>
            <consortium name="WormBaseParasite"/>
        </authorList>
    </citation>
    <scope>IDENTIFICATION</scope>
</reference>
<dbReference type="WBParaSite" id="HNAJ_0000639501-mRNA-1">
    <property type="protein sequence ID" value="HNAJ_0000639501-mRNA-1"/>
    <property type="gene ID" value="HNAJ_0000639501"/>
</dbReference>
<dbReference type="EMBL" id="UZAE01006902">
    <property type="protein sequence ID" value="VDO02251.1"/>
    <property type="molecule type" value="Genomic_DNA"/>
</dbReference>
<accession>A0A0R3TH54</accession>
<organism evidence="5">
    <name type="scientific">Rodentolepis nana</name>
    <name type="common">Dwarf tapeworm</name>
    <name type="synonym">Hymenolepis nana</name>
    <dbReference type="NCBI Taxonomy" id="102285"/>
    <lineage>
        <taxon>Eukaryota</taxon>
        <taxon>Metazoa</taxon>
        <taxon>Spiralia</taxon>
        <taxon>Lophotrochozoa</taxon>
        <taxon>Platyhelminthes</taxon>
        <taxon>Cestoda</taxon>
        <taxon>Eucestoda</taxon>
        <taxon>Cyclophyllidea</taxon>
        <taxon>Hymenolepididae</taxon>
        <taxon>Rodentolepis</taxon>
    </lineage>
</organism>
<feature type="transmembrane region" description="Helical" evidence="2">
    <location>
        <begin position="63"/>
        <end position="87"/>
    </location>
</feature>
<feature type="region of interest" description="Disordered" evidence="1">
    <location>
        <begin position="97"/>
        <end position="146"/>
    </location>
</feature>
<feature type="compositionally biased region" description="Low complexity" evidence="1">
    <location>
        <begin position="121"/>
        <end position="133"/>
    </location>
</feature>
<keyword evidence="2" id="KW-0472">Membrane</keyword>
<sequence>MQCIDRADFPTVVRYEKESFEDDLLDIKVKSEPELLVCGYHPRAPNPVALEGQELDWKRCNHIYQIFLIIAVAIVVLIHLQFIITFLQAKIKRTHHKQTHLHTDEKEKKKLPERNPESDLTVTSSTFPATTTDKTSDMKNSNVSKLRFPSGMTQEDYIDFERYEHF</sequence>
<proteinExistence type="predicted"/>
<evidence type="ECO:0000313" key="4">
    <source>
        <dbReference type="Proteomes" id="UP000278807"/>
    </source>
</evidence>
<dbReference type="Proteomes" id="UP000278807">
    <property type="component" value="Unassembled WGS sequence"/>
</dbReference>
<keyword evidence="4" id="KW-1185">Reference proteome</keyword>
<name>A0A0R3TH54_RODNA</name>
<dbReference type="AlphaFoldDB" id="A0A0R3TH54"/>
<keyword evidence="2" id="KW-0812">Transmembrane</keyword>
<dbReference type="OrthoDB" id="6274127at2759"/>